<protein>
    <submittedName>
        <fullName evidence="2">DUF3857 domain-containing protein</fullName>
    </submittedName>
</protein>
<evidence type="ECO:0000313" key="2">
    <source>
        <dbReference type="EMBL" id="WPY01326.1"/>
    </source>
</evidence>
<evidence type="ECO:0000256" key="1">
    <source>
        <dbReference type="SAM" id="Phobius"/>
    </source>
</evidence>
<dbReference type="Proteomes" id="UP001326613">
    <property type="component" value="Chromosome"/>
</dbReference>
<gene>
    <name evidence="2" type="ORF">Trichorick_01236</name>
</gene>
<accession>A0ABZ0UU40</accession>
<reference evidence="2 3" key="1">
    <citation type="submission" date="2022-10" db="EMBL/GenBank/DDBJ databases">
        <title>Host association and intracellularity evolved multiple times independently in the Rickettsiales.</title>
        <authorList>
            <person name="Castelli M."/>
            <person name="Nardi T."/>
            <person name="Gammuto L."/>
            <person name="Bellinzona G."/>
            <person name="Sabaneyeva E."/>
            <person name="Potekhin A."/>
            <person name="Serra V."/>
            <person name="Petroni G."/>
            <person name="Sassera D."/>
        </authorList>
    </citation>
    <scope>NUCLEOTIDE SEQUENCE [LARGE SCALE GENOMIC DNA]</scope>
    <source>
        <strain evidence="2 3">Kr 154-4</strain>
    </source>
</reference>
<name>A0ABZ0UU40_9RICK</name>
<dbReference type="EMBL" id="CP112932">
    <property type="protein sequence ID" value="WPY01326.1"/>
    <property type="molecule type" value="Genomic_DNA"/>
</dbReference>
<organism evidence="2 3">
    <name type="scientific">Candidatus Trichorickettsia mobilis</name>
    <dbReference type="NCBI Taxonomy" id="1346319"/>
    <lineage>
        <taxon>Bacteria</taxon>
        <taxon>Pseudomonadati</taxon>
        <taxon>Pseudomonadota</taxon>
        <taxon>Alphaproteobacteria</taxon>
        <taxon>Rickettsiales</taxon>
        <taxon>Rickettsiaceae</taxon>
        <taxon>Rickettsieae</taxon>
        <taxon>Candidatus Trichorickettsia</taxon>
    </lineage>
</organism>
<sequence>MNYLINFILHIFILIVLGYAGVTYARLQDLKNTPIQYDFYNTTLSIKEDGTYEELIEIQVRILNESGRKLMSKYAITYDGDSSLVNIIKAKTLVNKYEYEVSQTNIEDKYVANNLSEL</sequence>
<dbReference type="Gene3D" id="2.60.40.3140">
    <property type="match status" value="1"/>
</dbReference>
<keyword evidence="1" id="KW-0472">Membrane</keyword>
<keyword evidence="3" id="KW-1185">Reference proteome</keyword>
<proteinExistence type="predicted"/>
<feature type="transmembrane region" description="Helical" evidence="1">
    <location>
        <begin position="6"/>
        <end position="27"/>
    </location>
</feature>
<keyword evidence="1" id="KW-1133">Transmembrane helix</keyword>
<keyword evidence="1" id="KW-0812">Transmembrane</keyword>
<dbReference type="RefSeq" id="WP_323738106.1">
    <property type="nucleotide sequence ID" value="NZ_CP112932.1"/>
</dbReference>
<evidence type="ECO:0000313" key="3">
    <source>
        <dbReference type="Proteomes" id="UP001326613"/>
    </source>
</evidence>